<proteinExistence type="predicted"/>
<dbReference type="EMBL" id="CCXS01000001">
    <property type="protein sequence ID" value="CEG21809.1"/>
    <property type="molecule type" value="Genomic_DNA"/>
</dbReference>
<keyword evidence="4" id="KW-1185">Reference proteome</keyword>
<feature type="chain" id="PRO_5038718819" description="DUF4309 domain-containing protein" evidence="2">
    <location>
        <begin position="23"/>
        <end position="234"/>
    </location>
</feature>
<protein>
    <recommendedName>
        <fullName evidence="5">DUF4309 domain-containing protein</fullName>
    </recommendedName>
</protein>
<gene>
    <name evidence="3" type="ORF">BN1080_00727</name>
</gene>
<dbReference type="AlphaFoldDB" id="A0A098EHM2"/>
<sequence>MRTKIFSMGAVALLAFGLAACSDEPEDQADVTTEETIAEEMPDDTETAEEAEQETSEDAVAGETNETEDAEAADGETESTEEISDEQKQMAIDTLKGIVEDAEKGTVYRFASGFTVGESTREEVYAEISEPEEQAGEFDFYHGSMGQASYQIAYDENNVMQEARYYGTNVERQTNLGGITKEDLLKEIGEPAEERTISATGETNVIYYLGDYELQFILGEDGTTDHVNLLKKSN</sequence>
<dbReference type="STRING" id="1499687.BN1080_00727"/>
<dbReference type="RefSeq" id="WP_052650565.1">
    <property type="nucleotide sequence ID" value="NZ_CCXS01000001.1"/>
</dbReference>
<feature type="compositionally biased region" description="Acidic residues" evidence="1">
    <location>
        <begin position="24"/>
        <end position="57"/>
    </location>
</feature>
<evidence type="ECO:0008006" key="5">
    <source>
        <dbReference type="Google" id="ProtNLM"/>
    </source>
</evidence>
<feature type="signal peptide" evidence="2">
    <location>
        <begin position="1"/>
        <end position="22"/>
    </location>
</feature>
<keyword evidence="2" id="KW-0732">Signal</keyword>
<dbReference type="PROSITE" id="PS51257">
    <property type="entry name" value="PROKAR_LIPOPROTEIN"/>
    <property type="match status" value="1"/>
</dbReference>
<dbReference type="InterPro" id="IPR025453">
    <property type="entry name" value="DUF4309"/>
</dbReference>
<evidence type="ECO:0000313" key="3">
    <source>
        <dbReference type="EMBL" id="CEG21809.1"/>
    </source>
</evidence>
<dbReference type="Proteomes" id="UP000043699">
    <property type="component" value="Unassembled WGS sequence"/>
</dbReference>
<evidence type="ECO:0000313" key="4">
    <source>
        <dbReference type="Proteomes" id="UP000043699"/>
    </source>
</evidence>
<evidence type="ECO:0000256" key="2">
    <source>
        <dbReference type="SAM" id="SignalP"/>
    </source>
</evidence>
<organism evidence="3 4">
    <name type="scientific">Planococcus massiliensis</name>
    <dbReference type="NCBI Taxonomy" id="1499687"/>
    <lineage>
        <taxon>Bacteria</taxon>
        <taxon>Bacillati</taxon>
        <taxon>Bacillota</taxon>
        <taxon>Bacilli</taxon>
        <taxon>Bacillales</taxon>
        <taxon>Caryophanaceae</taxon>
        <taxon>Planococcus</taxon>
    </lineage>
</organism>
<reference evidence="3 4" key="1">
    <citation type="submission" date="2014-09" db="EMBL/GenBank/DDBJ databases">
        <authorList>
            <person name="Urmite Genomes Urmite Genomes"/>
        </authorList>
    </citation>
    <scope>NUCLEOTIDE SEQUENCE [LARGE SCALE GENOMIC DNA]</scope>
    <source>
        <strain evidence="3 4">ES2</strain>
    </source>
</reference>
<dbReference type="Pfam" id="PF14172">
    <property type="entry name" value="DUF4309"/>
    <property type="match status" value="1"/>
</dbReference>
<evidence type="ECO:0000256" key="1">
    <source>
        <dbReference type="SAM" id="MobiDB-lite"/>
    </source>
</evidence>
<feature type="region of interest" description="Disordered" evidence="1">
    <location>
        <begin position="24"/>
        <end position="88"/>
    </location>
</feature>
<dbReference type="OrthoDB" id="2597113at2"/>
<name>A0A098EHM2_9BACL</name>
<feature type="compositionally biased region" description="Acidic residues" evidence="1">
    <location>
        <begin position="65"/>
        <end position="84"/>
    </location>
</feature>
<accession>A0A098EHM2</accession>